<organism evidence="1 2">
    <name type="scientific">Orchesella dallaii</name>
    <dbReference type="NCBI Taxonomy" id="48710"/>
    <lineage>
        <taxon>Eukaryota</taxon>
        <taxon>Metazoa</taxon>
        <taxon>Ecdysozoa</taxon>
        <taxon>Arthropoda</taxon>
        <taxon>Hexapoda</taxon>
        <taxon>Collembola</taxon>
        <taxon>Entomobryomorpha</taxon>
        <taxon>Entomobryoidea</taxon>
        <taxon>Orchesellidae</taxon>
        <taxon>Orchesellinae</taxon>
        <taxon>Orchesella</taxon>
    </lineage>
</organism>
<proteinExistence type="predicted"/>
<keyword evidence="2" id="KW-1185">Reference proteome</keyword>
<protein>
    <submittedName>
        <fullName evidence="1">Uncharacterized protein</fullName>
    </submittedName>
</protein>
<comment type="caution">
    <text evidence="1">The sequence shown here is derived from an EMBL/GenBank/DDBJ whole genome shotgun (WGS) entry which is preliminary data.</text>
</comment>
<sequence>MLSKNVMKQLEVRIRIMALFGQTIYNWDPSKGQLVPASVYKRWNWWLTNVGGILFVACHCLRLYMTLTDENQEQLSPGSFATSDENTIHRDGCPTKENNADRRIPRISHFFHNGSIPICSFCRYFPSFGAK</sequence>
<evidence type="ECO:0000313" key="1">
    <source>
        <dbReference type="EMBL" id="CAL8092063.1"/>
    </source>
</evidence>
<reference evidence="1 2" key="1">
    <citation type="submission" date="2024-08" db="EMBL/GenBank/DDBJ databases">
        <authorList>
            <person name="Cucini C."/>
            <person name="Frati F."/>
        </authorList>
    </citation>
    <scope>NUCLEOTIDE SEQUENCE [LARGE SCALE GENOMIC DNA]</scope>
</reference>
<gene>
    <name evidence="1" type="ORF">ODALV1_LOCUS8112</name>
</gene>
<name>A0ABP1Q7U1_9HEXA</name>
<accession>A0ABP1Q7U1</accession>
<dbReference type="EMBL" id="CAXLJM020000025">
    <property type="protein sequence ID" value="CAL8092063.1"/>
    <property type="molecule type" value="Genomic_DNA"/>
</dbReference>
<evidence type="ECO:0000313" key="2">
    <source>
        <dbReference type="Proteomes" id="UP001642540"/>
    </source>
</evidence>
<dbReference type="Proteomes" id="UP001642540">
    <property type="component" value="Unassembled WGS sequence"/>
</dbReference>